<dbReference type="InterPro" id="IPR050104">
    <property type="entry name" value="FMN-dep_NADH:Q_OxRdtase_AzoR1"/>
</dbReference>
<feature type="binding site" evidence="6">
    <location>
        <position position="10"/>
    </location>
    <ligand>
        <name>FMN</name>
        <dbReference type="ChEBI" id="CHEBI:58210"/>
    </ligand>
</feature>
<evidence type="ECO:0000256" key="5">
    <source>
        <dbReference type="ARBA" id="ARBA00048542"/>
    </source>
</evidence>
<sequence>MATLLHIDSSINGDNSVSRAVTKTFREAWEEQHPKGTVIYRDLAANPLPHLDGLAYHTQYVPIPERTPEQVAAFALRDELASELESADAVLLGAPLYNYTIPSTLKAWIDHVIIMERTAGENTTIAGRPVTVVTSRGGSYRPGTPMEGNDFAQSYLEWLLTGALKLEATFIVPELTLAPVVPAMSSLVGLYEESVAKAHGDARAKATDLATQLAA</sequence>
<comment type="function">
    <text evidence="6">Also exhibits azoreductase activity. Catalyzes the reductive cleavage of the azo bond in aromatic azo compounds to the corresponding amines.</text>
</comment>
<evidence type="ECO:0000256" key="2">
    <source>
        <dbReference type="ARBA" id="ARBA00022643"/>
    </source>
</evidence>
<dbReference type="EMBL" id="SMKI01000005">
    <property type="protein sequence ID" value="TDC80171.1"/>
    <property type="molecule type" value="Genomic_DNA"/>
</dbReference>
<dbReference type="Proteomes" id="UP000295345">
    <property type="component" value="Unassembled WGS sequence"/>
</dbReference>
<name>A0A4R4TPZ0_9ACTN</name>
<dbReference type="EC" id="1.7.1.17" evidence="6"/>
<accession>A0A4R4TPZ0</accession>
<protein>
    <recommendedName>
        <fullName evidence="6">FMN dependent NADH:quinone oxidoreductase</fullName>
        <ecNumber evidence="6">1.6.5.-</ecNumber>
    </recommendedName>
    <alternativeName>
        <fullName evidence="6">Azo-dye reductase</fullName>
    </alternativeName>
    <alternativeName>
        <fullName evidence="6">FMN-dependent NADH-azo compound oxidoreductase</fullName>
    </alternativeName>
    <alternativeName>
        <fullName evidence="6">FMN-dependent NADH-azoreductase</fullName>
        <ecNumber evidence="6">1.7.1.17</ecNumber>
    </alternativeName>
</protein>
<dbReference type="GO" id="GO:0010181">
    <property type="term" value="F:FMN binding"/>
    <property type="evidence" value="ECO:0007669"/>
    <property type="project" value="UniProtKB-UniRule"/>
</dbReference>
<evidence type="ECO:0000313" key="9">
    <source>
        <dbReference type="Proteomes" id="UP000295345"/>
    </source>
</evidence>
<feature type="domain" description="Flavodoxin-like fold" evidence="7">
    <location>
        <begin position="3"/>
        <end position="157"/>
    </location>
</feature>
<comment type="function">
    <text evidence="6">Quinone reductase that provides resistance to thiol-specific stress caused by electrophilic quinones.</text>
</comment>
<proteinExistence type="inferred from homology"/>
<comment type="caution">
    <text evidence="6">Lacks conserved residue(s) required for the propagation of feature annotation.</text>
</comment>
<feature type="binding site" evidence="6">
    <location>
        <begin position="135"/>
        <end position="138"/>
    </location>
    <ligand>
        <name>FMN</name>
        <dbReference type="ChEBI" id="CHEBI:58210"/>
    </ligand>
</feature>
<dbReference type="InterPro" id="IPR003680">
    <property type="entry name" value="Flavodoxin_fold"/>
</dbReference>
<dbReference type="Pfam" id="PF02525">
    <property type="entry name" value="Flavodoxin_2"/>
    <property type="match status" value="1"/>
</dbReference>
<dbReference type="AlphaFoldDB" id="A0A4R4TPZ0"/>
<dbReference type="OrthoDB" id="9805013at2"/>
<dbReference type="RefSeq" id="WP_132815485.1">
    <property type="nucleotide sequence ID" value="NZ_SMKI01000005.1"/>
</dbReference>
<comment type="subunit">
    <text evidence="6">Homodimer.</text>
</comment>
<dbReference type="HAMAP" id="MF_01216">
    <property type="entry name" value="Azoreductase_type1"/>
    <property type="match status" value="1"/>
</dbReference>
<gene>
    <name evidence="6" type="primary">azoR</name>
    <name evidence="8" type="ORF">E1283_00880</name>
</gene>
<evidence type="ECO:0000256" key="3">
    <source>
        <dbReference type="ARBA" id="ARBA00023002"/>
    </source>
</evidence>
<evidence type="ECO:0000256" key="4">
    <source>
        <dbReference type="ARBA" id="ARBA00023027"/>
    </source>
</evidence>
<dbReference type="GO" id="GO:0009055">
    <property type="term" value="F:electron transfer activity"/>
    <property type="evidence" value="ECO:0007669"/>
    <property type="project" value="UniProtKB-UniRule"/>
</dbReference>
<organism evidence="8 9">
    <name type="scientific">Streptomyces hainanensis</name>
    <dbReference type="NCBI Taxonomy" id="402648"/>
    <lineage>
        <taxon>Bacteria</taxon>
        <taxon>Bacillati</taxon>
        <taxon>Actinomycetota</taxon>
        <taxon>Actinomycetes</taxon>
        <taxon>Kitasatosporales</taxon>
        <taxon>Streptomycetaceae</taxon>
        <taxon>Streptomyces</taxon>
    </lineage>
</organism>
<comment type="catalytic activity">
    <reaction evidence="6">
        <text>2 a quinone + NADH + H(+) = 2 a 1,4-benzosemiquinone + NAD(+)</text>
        <dbReference type="Rhea" id="RHEA:65952"/>
        <dbReference type="ChEBI" id="CHEBI:15378"/>
        <dbReference type="ChEBI" id="CHEBI:57540"/>
        <dbReference type="ChEBI" id="CHEBI:57945"/>
        <dbReference type="ChEBI" id="CHEBI:132124"/>
        <dbReference type="ChEBI" id="CHEBI:134225"/>
    </reaction>
</comment>
<feature type="binding site" evidence="6">
    <location>
        <begin position="16"/>
        <end position="18"/>
    </location>
    <ligand>
        <name>FMN</name>
        <dbReference type="ChEBI" id="CHEBI:58210"/>
    </ligand>
</feature>
<dbReference type="InterPro" id="IPR029039">
    <property type="entry name" value="Flavoprotein-like_sf"/>
</dbReference>
<dbReference type="PANTHER" id="PTHR43741:SF4">
    <property type="entry name" value="FMN-DEPENDENT NADH:QUINONE OXIDOREDUCTASE"/>
    <property type="match status" value="1"/>
</dbReference>
<dbReference type="PANTHER" id="PTHR43741">
    <property type="entry name" value="FMN-DEPENDENT NADH-AZOREDUCTASE 1"/>
    <property type="match status" value="1"/>
</dbReference>
<evidence type="ECO:0000313" key="8">
    <source>
        <dbReference type="EMBL" id="TDC80171.1"/>
    </source>
</evidence>
<comment type="catalytic activity">
    <reaction evidence="5">
        <text>N,N-dimethyl-1,4-phenylenediamine + anthranilate + 2 NAD(+) = 2-(4-dimethylaminophenyl)diazenylbenzoate + 2 NADH + 2 H(+)</text>
        <dbReference type="Rhea" id="RHEA:55872"/>
        <dbReference type="ChEBI" id="CHEBI:15378"/>
        <dbReference type="ChEBI" id="CHEBI:15783"/>
        <dbReference type="ChEBI" id="CHEBI:16567"/>
        <dbReference type="ChEBI" id="CHEBI:57540"/>
        <dbReference type="ChEBI" id="CHEBI:57945"/>
        <dbReference type="ChEBI" id="CHEBI:71579"/>
        <dbReference type="EC" id="1.7.1.17"/>
    </reaction>
    <physiologicalReaction direction="right-to-left" evidence="5">
        <dbReference type="Rhea" id="RHEA:55874"/>
    </physiologicalReaction>
</comment>
<dbReference type="GO" id="GO:0016655">
    <property type="term" value="F:oxidoreductase activity, acting on NAD(P)H, quinone or similar compound as acceptor"/>
    <property type="evidence" value="ECO:0007669"/>
    <property type="project" value="InterPro"/>
</dbReference>
<keyword evidence="3 6" id="KW-0560">Oxidoreductase</keyword>
<dbReference type="InterPro" id="IPR023048">
    <property type="entry name" value="NADH:quinone_OxRdtase_FMN_depd"/>
</dbReference>
<reference evidence="8 9" key="1">
    <citation type="submission" date="2019-03" db="EMBL/GenBank/DDBJ databases">
        <title>Draft genome sequences of novel Actinobacteria.</title>
        <authorList>
            <person name="Sahin N."/>
            <person name="Ay H."/>
            <person name="Saygin H."/>
        </authorList>
    </citation>
    <scope>NUCLEOTIDE SEQUENCE [LARGE SCALE GENOMIC DNA]</scope>
    <source>
        <strain evidence="8 9">DSM 41900</strain>
    </source>
</reference>
<dbReference type="EC" id="1.6.5.-" evidence="6"/>
<comment type="cofactor">
    <cofactor evidence="6">
        <name>FMN</name>
        <dbReference type="ChEBI" id="CHEBI:58210"/>
    </cofactor>
    <text evidence="6">Binds 1 FMN per subunit.</text>
</comment>
<keyword evidence="1 6" id="KW-0285">Flavoprotein</keyword>
<evidence type="ECO:0000256" key="6">
    <source>
        <dbReference type="HAMAP-Rule" id="MF_01216"/>
    </source>
</evidence>
<dbReference type="Gene3D" id="3.40.50.360">
    <property type="match status" value="1"/>
</dbReference>
<keyword evidence="2 6" id="KW-0288">FMN</keyword>
<evidence type="ECO:0000259" key="7">
    <source>
        <dbReference type="Pfam" id="PF02525"/>
    </source>
</evidence>
<keyword evidence="9" id="KW-1185">Reference proteome</keyword>
<keyword evidence="4 6" id="KW-0520">NAD</keyword>
<dbReference type="GO" id="GO:0016652">
    <property type="term" value="F:oxidoreductase activity, acting on NAD(P)H as acceptor"/>
    <property type="evidence" value="ECO:0007669"/>
    <property type="project" value="UniProtKB-UniRule"/>
</dbReference>
<comment type="similarity">
    <text evidence="6">Belongs to the azoreductase type 1 family.</text>
</comment>
<evidence type="ECO:0000256" key="1">
    <source>
        <dbReference type="ARBA" id="ARBA00022630"/>
    </source>
</evidence>
<dbReference type="SUPFAM" id="SSF52218">
    <property type="entry name" value="Flavoproteins"/>
    <property type="match status" value="1"/>
</dbReference>
<comment type="caution">
    <text evidence="8">The sequence shown here is derived from an EMBL/GenBank/DDBJ whole genome shotgun (WGS) entry which is preliminary data.</text>
</comment>